<dbReference type="NCBIfam" id="NF037981">
    <property type="entry name" value="NCS2_1"/>
    <property type="match status" value="1"/>
</dbReference>
<evidence type="ECO:0000256" key="5">
    <source>
        <dbReference type="ARBA" id="ARBA00022989"/>
    </source>
</evidence>
<comment type="subcellular location">
    <subcellularLocation>
        <location evidence="1">Membrane</location>
        <topology evidence="1">Multi-pass membrane protein</topology>
    </subcellularLocation>
</comment>
<dbReference type="RefSeq" id="WP_376846708.1">
    <property type="nucleotide sequence ID" value="NZ_JBHSFW010000010.1"/>
</dbReference>
<evidence type="ECO:0000256" key="4">
    <source>
        <dbReference type="ARBA" id="ARBA00022692"/>
    </source>
</evidence>
<evidence type="ECO:0000256" key="3">
    <source>
        <dbReference type="ARBA" id="ARBA00022448"/>
    </source>
</evidence>
<evidence type="ECO:0000256" key="2">
    <source>
        <dbReference type="ARBA" id="ARBA00008821"/>
    </source>
</evidence>
<dbReference type="Proteomes" id="UP001596022">
    <property type="component" value="Unassembled WGS sequence"/>
</dbReference>
<feature type="transmembrane region" description="Helical" evidence="7">
    <location>
        <begin position="99"/>
        <end position="117"/>
    </location>
</feature>
<feature type="transmembrane region" description="Helical" evidence="7">
    <location>
        <begin position="393"/>
        <end position="412"/>
    </location>
</feature>
<keyword evidence="9" id="KW-1185">Reference proteome</keyword>
<feature type="transmembrane region" description="Helical" evidence="7">
    <location>
        <begin position="129"/>
        <end position="149"/>
    </location>
</feature>
<keyword evidence="6 7" id="KW-0472">Membrane</keyword>
<evidence type="ECO:0000313" key="8">
    <source>
        <dbReference type="EMBL" id="MFC4619614.1"/>
    </source>
</evidence>
<reference evidence="9" key="1">
    <citation type="journal article" date="2019" name="Int. J. Syst. Evol. Microbiol.">
        <title>The Global Catalogue of Microorganisms (GCM) 10K type strain sequencing project: providing services to taxonomists for standard genome sequencing and annotation.</title>
        <authorList>
            <consortium name="The Broad Institute Genomics Platform"/>
            <consortium name="The Broad Institute Genome Sequencing Center for Infectious Disease"/>
            <person name="Wu L."/>
            <person name="Ma J."/>
        </authorList>
    </citation>
    <scope>NUCLEOTIDE SEQUENCE [LARGE SCALE GENOMIC DNA]</scope>
    <source>
        <strain evidence="9">CGMCC 1.16306</strain>
    </source>
</reference>
<feature type="transmembrane region" description="Helical" evidence="7">
    <location>
        <begin position="228"/>
        <end position="249"/>
    </location>
</feature>
<accession>A0ABV9GPU6</accession>
<feature type="transmembrane region" description="Helical" evidence="7">
    <location>
        <begin position="337"/>
        <end position="356"/>
    </location>
</feature>
<gene>
    <name evidence="8" type="ORF">ACFO4N_12905</name>
</gene>
<organism evidence="8 9">
    <name type="scientific">Camelliibacillus cellulosilyticus</name>
    <dbReference type="NCBI Taxonomy" id="2174486"/>
    <lineage>
        <taxon>Bacteria</taxon>
        <taxon>Bacillati</taxon>
        <taxon>Bacillota</taxon>
        <taxon>Bacilli</taxon>
        <taxon>Bacillales</taxon>
        <taxon>Sporolactobacillaceae</taxon>
        <taxon>Camelliibacillus</taxon>
    </lineage>
</organism>
<evidence type="ECO:0000313" key="9">
    <source>
        <dbReference type="Proteomes" id="UP001596022"/>
    </source>
</evidence>
<evidence type="ECO:0000256" key="6">
    <source>
        <dbReference type="ARBA" id="ARBA00023136"/>
    </source>
</evidence>
<proteinExistence type="inferred from homology"/>
<feature type="transmembrane region" description="Helical" evidence="7">
    <location>
        <begin position="307"/>
        <end position="325"/>
    </location>
</feature>
<dbReference type="Pfam" id="PF00860">
    <property type="entry name" value="Xan_ur_permease"/>
    <property type="match status" value="1"/>
</dbReference>
<feature type="transmembrane region" description="Helical" evidence="7">
    <location>
        <begin position="368"/>
        <end position="387"/>
    </location>
</feature>
<keyword evidence="5 7" id="KW-1133">Transmembrane helix</keyword>
<sequence length="435" mass="46151">MGKLVLSSFQWMVFILAGTIVAPVSVAYAFGFSAADTATLLQRAFFVVGLTSMLQGVFGHKLPLMEGPAGLWWGVFLAYASLVSKSGAEGHAILSSLELGLMASGALFLFLSAFNLIRFVQKLFSPAVTGIYLILLIIQLSGPFIQGILGAESGSMDGLTAILAIITLILSVILSQSKRAFFKNYSVLISLIIGWVLFIAFGKADFAMPGGASVVRFPQWLAWGAPSFNLGVFITSLLTALLLLTNLMASVDAVKQVVKPKKQENMRLTNAIMGINQIFAGLFPTVGCVPISGSAGFILTTRIKERLPFLIGSALILMLSFFPAVTDLFSDLPAPVGYATLFVSMASILGLGIKTVKNEISNEKKATVISLSIMVGAGILLLPQSALSHLPSVVASILHNGLIVGVVIAMVLDQILARPSKQSIKLARAGENNKK</sequence>
<feature type="transmembrane region" description="Helical" evidence="7">
    <location>
        <begin position="40"/>
        <end position="58"/>
    </location>
</feature>
<protein>
    <submittedName>
        <fullName evidence="8">Purine/pyrimidine permease</fullName>
    </submittedName>
</protein>
<evidence type="ECO:0000256" key="7">
    <source>
        <dbReference type="SAM" id="Phobius"/>
    </source>
</evidence>
<comment type="caution">
    <text evidence="8">The sequence shown here is derived from an EMBL/GenBank/DDBJ whole genome shotgun (WGS) entry which is preliminary data.</text>
</comment>
<comment type="similarity">
    <text evidence="2">Belongs to the nucleobase:cation symporter-2 (NCS2) (TC 2.A.40) family.</text>
</comment>
<dbReference type="EMBL" id="JBHSFW010000010">
    <property type="protein sequence ID" value="MFC4619614.1"/>
    <property type="molecule type" value="Genomic_DNA"/>
</dbReference>
<feature type="transmembrane region" description="Helical" evidence="7">
    <location>
        <begin position="187"/>
        <end position="208"/>
    </location>
</feature>
<dbReference type="InterPro" id="IPR006043">
    <property type="entry name" value="NCS2"/>
</dbReference>
<keyword evidence="4 7" id="KW-0812">Transmembrane</keyword>
<feature type="transmembrane region" description="Helical" evidence="7">
    <location>
        <begin position="12"/>
        <end position="34"/>
    </location>
</feature>
<evidence type="ECO:0000256" key="1">
    <source>
        <dbReference type="ARBA" id="ARBA00004141"/>
    </source>
</evidence>
<name>A0ABV9GPU6_9BACL</name>
<feature type="transmembrane region" description="Helical" evidence="7">
    <location>
        <begin position="155"/>
        <end position="175"/>
    </location>
</feature>
<dbReference type="PANTHER" id="PTHR42810">
    <property type="entry name" value="PURINE PERMEASE C1399.01C-RELATED"/>
    <property type="match status" value="1"/>
</dbReference>
<keyword evidence="3" id="KW-0813">Transport</keyword>
<dbReference type="PANTHER" id="PTHR42810:SF1">
    <property type="entry name" value="PURINE PERMEASE YWDJ-RELATED"/>
    <property type="match status" value="1"/>
</dbReference>